<feature type="binding site" description="axial binding residue" evidence="9">
    <location>
        <position position="355"/>
    </location>
    <ligand>
        <name>heme</name>
        <dbReference type="ChEBI" id="CHEBI:30413"/>
    </ligand>
    <ligandPart>
        <name>Fe</name>
        <dbReference type="ChEBI" id="CHEBI:18248"/>
    </ligandPart>
</feature>
<evidence type="ECO:0000256" key="3">
    <source>
        <dbReference type="ARBA" id="ARBA00010617"/>
    </source>
</evidence>
<dbReference type="InterPro" id="IPR050121">
    <property type="entry name" value="Cytochrome_P450_monoxygenase"/>
</dbReference>
<dbReference type="STRING" id="599839.J4GSI3"/>
<keyword evidence="7 9" id="KW-0408">Iron</keyword>
<sequence>MAKGEQHRQQRRILNPAFGPAQIRELTSIYVEKAHQLRDLWRDEILKRGLESAQIDIFAGLTQAALDMIGLAGFHHEFGALSSQNGDELIEAVHILSQLASKLTANFLRFVKCYIPSLRFIPDPIERQANVAQGIMRRIGTRLVAESKATIANARKGEKGVRLDGRDLLTLLIKANMSLAAHQQLCDEDVIAQIVTFLVAGHDTTAHAVAWSLYALACAPQVQRKLREELLHVRTENPSMDELNELPYLDAFVREVMRVHSPVPVALRQADKADMIPLAHPVVDERGQVHDVVRIQEGQTIVIPIANINTSKDLWGEDALEFKPERWLENIPETIQQVPGAWANLMTFMGGPRACIGFRFALAETKALLFSLVSAFEFEPSTSHDAIFSVSSILERPYVQGEEEKGPQLPLLLKPYQRS</sequence>
<keyword evidence="11" id="KW-1185">Reference proteome</keyword>
<dbReference type="Gene3D" id="1.10.630.10">
    <property type="entry name" value="Cytochrome P450"/>
    <property type="match status" value="1"/>
</dbReference>
<gene>
    <name evidence="10" type="ORF">FIBRA_06307</name>
</gene>
<comment type="cofactor">
    <cofactor evidence="1 9">
        <name>heme</name>
        <dbReference type="ChEBI" id="CHEBI:30413"/>
    </cofactor>
</comment>
<evidence type="ECO:0000256" key="7">
    <source>
        <dbReference type="ARBA" id="ARBA00023004"/>
    </source>
</evidence>
<dbReference type="GO" id="GO:0004497">
    <property type="term" value="F:monooxygenase activity"/>
    <property type="evidence" value="ECO:0007669"/>
    <property type="project" value="UniProtKB-KW"/>
</dbReference>
<evidence type="ECO:0000256" key="5">
    <source>
        <dbReference type="ARBA" id="ARBA00022723"/>
    </source>
</evidence>
<dbReference type="GO" id="GO:0016705">
    <property type="term" value="F:oxidoreductase activity, acting on paired donors, with incorporation or reduction of molecular oxygen"/>
    <property type="evidence" value="ECO:0007669"/>
    <property type="project" value="InterPro"/>
</dbReference>
<dbReference type="Proteomes" id="UP000006352">
    <property type="component" value="Unassembled WGS sequence"/>
</dbReference>
<accession>J4GSI3</accession>
<dbReference type="HOGENOM" id="CLU_001570_5_11_1"/>
<dbReference type="PANTHER" id="PTHR24305">
    <property type="entry name" value="CYTOCHROME P450"/>
    <property type="match status" value="1"/>
</dbReference>
<keyword evidence="6" id="KW-0560">Oxidoreductase</keyword>
<dbReference type="SUPFAM" id="SSF48264">
    <property type="entry name" value="Cytochrome P450"/>
    <property type="match status" value="1"/>
</dbReference>
<proteinExistence type="inferred from homology"/>
<comment type="similarity">
    <text evidence="3">Belongs to the cytochrome P450 family.</text>
</comment>
<evidence type="ECO:0008006" key="12">
    <source>
        <dbReference type="Google" id="ProtNLM"/>
    </source>
</evidence>
<dbReference type="PANTHER" id="PTHR24305:SF166">
    <property type="entry name" value="CYTOCHROME P450 12A4, MITOCHONDRIAL-RELATED"/>
    <property type="match status" value="1"/>
</dbReference>
<protein>
    <recommendedName>
        <fullName evidence="12">Cytochrome P450</fullName>
    </recommendedName>
</protein>
<evidence type="ECO:0000256" key="9">
    <source>
        <dbReference type="PIRSR" id="PIRSR602401-1"/>
    </source>
</evidence>
<dbReference type="OrthoDB" id="1470350at2759"/>
<evidence type="ECO:0000256" key="6">
    <source>
        <dbReference type="ARBA" id="ARBA00023002"/>
    </source>
</evidence>
<dbReference type="EMBL" id="HE797143">
    <property type="protein sequence ID" value="CCM04145.1"/>
    <property type="molecule type" value="Genomic_DNA"/>
</dbReference>
<dbReference type="InterPro" id="IPR036396">
    <property type="entry name" value="Cyt_P450_sf"/>
</dbReference>
<dbReference type="GeneID" id="24099056"/>
<evidence type="ECO:0000313" key="11">
    <source>
        <dbReference type="Proteomes" id="UP000006352"/>
    </source>
</evidence>
<keyword evidence="4 9" id="KW-0349">Heme</keyword>
<evidence type="ECO:0000256" key="4">
    <source>
        <dbReference type="ARBA" id="ARBA00022617"/>
    </source>
</evidence>
<name>J4GSI3_9APHY</name>
<dbReference type="RefSeq" id="XP_012183428.1">
    <property type="nucleotide sequence ID" value="XM_012328038.1"/>
</dbReference>
<keyword evidence="8" id="KW-0503">Monooxygenase</keyword>
<dbReference type="InterPro" id="IPR002401">
    <property type="entry name" value="Cyt_P450_E_grp-I"/>
</dbReference>
<evidence type="ECO:0000256" key="2">
    <source>
        <dbReference type="ARBA" id="ARBA00005179"/>
    </source>
</evidence>
<organism evidence="10 11">
    <name type="scientific">Fibroporia radiculosa</name>
    <dbReference type="NCBI Taxonomy" id="599839"/>
    <lineage>
        <taxon>Eukaryota</taxon>
        <taxon>Fungi</taxon>
        <taxon>Dikarya</taxon>
        <taxon>Basidiomycota</taxon>
        <taxon>Agaricomycotina</taxon>
        <taxon>Agaricomycetes</taxon>
        <taxon>Polyporales</taxon>
        <taxon>Fibroporiaceae</taxon>
        <taxon>Fibroporia</taxon>
    </lineage>
</organism>
<dbReference type="InterPro" id="IPR001128">
    <property type="entry name" value="Cyt_P450"/>
</dbReference>
<evidence type="ECO:0000256" key="1">
    <source>
        <dbReference type="ARBA" id="ARBA00001971"/>
    </source>
</evidence>
<dbReference type="Pfam" id="PF00067">
    <property type="entry name" value="p450"/>
    <property type="match status" value="1"/>
</dbReference>
<dbReference type="GO" id="GO:0020037">
    <property type="term" value="F:heme binding"/>
    <property type="evidence" value="ECO:0007669"/>
    <property type="project" value="InterPro"/>
</dbReference>
<dbReference type="PRINTS" id="PR00385">
    <property type="entry name" value="P450"/>
</dbReference>
<dbReference type="AlphaFoldDB" id="J4GSI3"/>
<dbReference type="GO" id="GO:0005506">
    <property type="term" value="F:iron ion binding"/>
    <property type="evidence" value="ECO:0007669"/>
    <property type="project" value="InterPro"/>
</dbReference>
<dbReference type="PRINTS" id="PR00463">
    <property type="entry name" value="EP450I"/>
</dbReference>
<comment type="pathway">
    <text evidence="2">Secondary metabolite biosynthesis.</text>
</comment>
<evidence type="ECO:0000313" key="10">
    <source>
        <dbReference type="EMBL" id="CCM04145.1"/>
    </source>
</evidence>
<dbReference type="InParanoid" id="J4GSI3"/>
<evidence type="ECO:0000256" key="8">
    <source>
        <dbReference type="ARBA" id="ARBA00023033"/>
    </source>
</evidence>
<reference evidence="10 11" key="1">
    <citation type="journal article" date="2012" name="Appl. Environ. Microbiol.">
        <title>Short-read sequencing for genomic analysis of the brown rot fungus Fibroporia radiculosa.</title>
        <authorList>
            <person name="Tang J.D."/>
            <person name="Perkins A.D."/>
            <person name="Sonstegard T.S."/>
            <person name="Schroeder S.G."/>
            <person name="Burgess S.C."/>
            <person name="Diehl S.V."/>
        </authorList>
    </citation>
    <scope>NUCLEOTIDE SEQUENCE [LARGE SCALE GENOMIC DNA]</scope>
    <source>
        <strain evidence="10 11">TFFH 294</strain>
    </source>
</reference>
<keyword evidence="5 9" id="KW-0479">Metal-binding</keyword>